<proteinExistence type="predicted"/>
<comment type="subcellular location">
    <subcellularLocation>
        <location evidence="1">Nucleus</location>
    </subcellularLocation>
</comment>
<dbReference type="GO" id="GO:0003677">
    <property type="term" value="F:DNA binding"/>
    <property type="evidence" value="ECO:0007669"/>
    <property type="project" value="UniProtKB-KW"/>
</dbReference>
<keyword evidence="3" id="KW-0238">DNA-binding</keyword>
<dbReference type="OrthoDB" id="1931139at2759"/>
<sequence length="336" mass="36660">MGTMTLPPGFRFHPTDDELVGYYLKRKVDNLKIELEVIPVIDLYKSEPWELPEKSFLPKRDLEWFFFCPRDRKYPNGSRTNRATATGYWKATGKDRRIACDAGVYGLRKTLVFYRGRAPGGERTDWVMHEYRLCQDLAHGACNFIGAYALCRVIKRHEAGLLQGEPAARAKGASNAAGGRAQMSKVSSTSSLVSSEQLSAFTPTNSSPPPTLDMSRGMCATAESGSTFQSPLAYGGDATATATTGLPSSPLPPPLFVPSGRSSPPHDTFFIGGDDMGIGAAEHELRWDSFAYPSTFSNGAEMWNATASPLLCRQASDGGVDDLAALFFSEDNRIVF</sequence>
<dbReference type="PANTHER" id="PTHR31744">
    <property type="entry name" value="PROTEIN CUP-SHAPED COTYLEDON 2-RELATED"/>
    <property type="match status" value="1"/>
</dbReference>
<evidence type="ECO:0000256" key="2">
    <source>
        <dbReference type="ARBA" id="ARBA00023015"/>
    </source>
</evidence>
<dbReference type="Proteomes" id="UP000823388">
    <property type="component" value="Chromosome 9N"/>
</dbReference>
<dbReference type="Gene3D" id="2.170.150.80">
    <property type="entry name" value="NAC domain"/>
    <property type="match status" value="1"/>
</dbReference>
<evidence type="ECO:0000256" key="1">
    <source>
        <dbReference type="ARBA" id="ARBA00004123"/>
    </source>
</evidence>
<dbReference type="InterPro" id="IPR036093">
    <property type="entry name" value="NAC_dom_sf"/>
</dbReference>
<evidence type="ECO:0000256" key="4">
    <source>
        <dbReference type="ARBA" id="ARBA00023163"/>
    </source>
</evidence>
<gene>
    <name evidence="7" type="ORF">PVAP13_9NG456100</name>
</gene>
<dbReference type="AlphaFoldDB" id="A0A8T0MRD2"/>
<dbReference type="InterPro" id="IPR003441">
    <property type="entry name" value="NAC-dom"/>
</dbReference>
<dbReference type="PROSITE" id="PS51005">
    <property type="entry name" value="NAC"/>
    <property type="match status" value="1"/>
</dbReference>
<evidence type="ECO:0000259" key="6">
    <source>
        <dbReference type="PROSITE" id="PS51005"/>
    </source>
</evidence>
<dbReference type="GO" id="GO:0006355">
    <property type="term" value="P:regulation of DNA-templated transcription"/>
    <property type="evidence" value="ECO:0007669"/>
    <property type="project" value="InterPro"/>
</dbReference>
<name>A0A8T0MRD2_PANVG</name>
<evidence type="ECO:0000313" key="8">
    <source>
        <dbReference type="Proteomes" id="UP000823388"/>
    </source>
</evidence>
<evidence type="ECO:0000313" key="7">
    <source>
        <dbReference type="EMBL" id="KAG2539228.1"/>
    </source>
</evidence>
<evidence type="ECO:0000256" key="5">
    <source>
        <dbReference type="ARBA" id="ARBA00023242"/>
    </source>
</evidence>
<dbReference type="FunFam" id="2.170.150.80:FF:000002">
    <property type="entry name" value="Nac domain-containing protein 86"/>
    <property type="match status" value="1"/>
</dbReference>
<dbReference type="GO" id="GO:0005634">
    <property type="term" value="C:nucleus"/>
    <property type="evidence" value="ECO:0007669"/>
    <property type="project" value="UniProtKB-SubCell"/>
</dbReference>
<feature type="domain" description="NAC" evidence="6">
    <location>
        <begin position="6"/>
        <end position="156"/>
    </location>
</feature>
<reference evidence="7" key="1">
    <citation type="submission" date="2020-05" db="EMBL/GenBank/DDBJ databases">
        <title>WGS assembly of Panicum virgatum.</title>
        <authorList>
            <person name="Lovell J.T."/>
            <person name="Jenkins J."/>
            <person name="Shu S."/>
            <person name="Juenger T.E."/>
            <person name="Schmutz J."/>
        </authorList>
    </citation>
    <scope>NUCLEOTIDE SEQUENCE</scope>
    <source>
        <strain evidence="7">AP13</strain>
    </source>
</reference>
<keyword evidence="2" id="KW-0805">Transcription regulation</keyword>
<keyword evidence="8" id="KW-1185">Reference proteome</keyword>
<dbReference type="PANTHER" id="PTHR31744:SF208">
    <property type="entry name" value="(WILD MALAYSIAN BANANA) HYPOTHETICAL PROTEIN"/>
    <property type="match status" value="1"/>
</dbReference>
<evidence type="ECO:0000256" key="3">
    <source>
        <dbReference type="ARBA" id="ARBA00023125"/>
    </source>
</evidence>
<organism evidence="7 8">
    <name type="scientific">Panicum virgatum</name>
    <name type="common">Blackwell switchgrass</name>
    <dbReference type="NCBI Taxonomy" id="38727"/>
    <lineage>
        <taxon>Eukaryota</taxon>
        <taxon>Viridiplantae</taxon>
        <taxon>Streptophyta</taxon>
        <taxon>Embryophyta</taxon>
        <taxon>Tracheophyta</taxon>
        <taxon>Spermatophyta</taxon>
        <taxon>Magnoliopsida</taxon>
        <taxon>Liliopsida</taxon>
        <taxon>Poales</taxon>
        <taxon>Poaceae</taxon>
        <taxon>PACMAD clade</taxon>
        <taxon>Panicoideae</taxon>
        <taxon>Panicodae</taxon>
        <taxon>Paniceae</taxon>
        <taxon>Panicinae</taxon>
        <taxon>Panicum</taxon>
        <taxon>Panicum sect. Hiantes</taxon>
    </lineage>
</organism>
<dbReference type="EMBL" id="CM029054">
    <property type="protein sequence ID" value="KAG2539228.1"/>
    <property type="molecule type" value="Genomic_DNA"/>
</dbReference>
<keyword evidence="4" id="KW-0804">Transcription</keyword>
<accession>A0A8T0MRD2</accession>
<dbReference type="Pfam" id="PF02365">
    <property type="entry name" value="NAM"/>
    <property type="match status" value="1"/>
</dbReference>
<keyword evidence="5" id="KW-0539">Nucleus</keyword>
<dbReference type="SUPFAM" id="SSF101941">
    <property type="entry name" value="NAC domain"/>
    <property type="match status" value="1"/>
</dbReference>
<comment type="caution">
    <text evidence="7">The sequence shown here is derived from an EMBL/GenBank/DDBJ whole genome shotgun (WGS) entry which is preliminary data.</text>
</comment>
<protein>
    <recommendedName>
        <fullName evidence="6">NAC domain-containing protein</fullName>
    </recommendedName>
</protein>